<reference evidence="2" key="3">
    <citation type="submission" date="2015-04" db="UniProtKB">
        <authorList>
            <consortium name="EnsemblPlants"/>
        </authorList>
    </citation>
    <scope>IDENTIFICATION</scope>
    <source>
        <strain evidence="2">cv. Jemalong A17</strain>
    </source>
</reference>
<reference evidence="1 3" key="2">
    <citation type="journal article" date="2014" name="BMC Genomics">
        <title>An improved genome release (version Mt4.0) for the model legume Medicago truncatula.</title>
        <authorList>
            <person name="Tang H."/>
            <person name="Krishnakumar V."/>
            <person name="Bidwell S."/>
            <person name="Rosen B."/>
            <person name="Chan A."/>
            <person name="Zhou S."/>
            <person name="Gentzbittel L."/>
            <person name="Childs K.L."/>
            <person name="Yandell M."/>
            <person name="Gundlach H."/>
            <person name="Mayer K.F."/>
            <person name="Schwartz D.C."/>
            <person name="Town C.D."/>
        </authorList>
    </citation>
    <scope>GENOME REANNOTATION</scope>
    <source>
        <strain evidence="2 3">cv. Jemalong A17</strain>
    </source>
</reference>
<gene>
    <name evidence="1" type="ordered locus">MTR_7g070470</name>
</gene>
<evidence type="ECO:0000313" key="2">
    <source>
        <dbReference type="EnsemblPlants" id="AES79628"/>
    </source>
</evidence>
<accession>G7KU46</accession>
<name>G7KU46_MEDTR</name>
<dbReference type="PaxDb" id="3880-AES79628"/>
<organism evidence="1 3">
    <name type="scientific">Medicago truncatula</name>
    <name type="common">Barrel medic</name>
    <name type="synonym">Medicago tribuloides</name>
    <dbReference type="NCBI Taxonomy" id="3880"/>
    <lineage>
        <taxon>Eukaryota</taxon>
        <taxon>Viridiplantae</taxon>
        <taxon>Streptophyta</taxon>
        <taxon>Embryophyta</taxon>
        <taxon>Tracheophyta</taxon>
        <taxon>Spermatophyta</taxon>
        <taxon>Magnoliopsida</taxon>
        <taxon>eudicotyledons</taxon>
        <taxon>Gunneridae</taxon>
        <taxon>Pentapetalae</taxon>
        <taxon>rosids</taxon>
        <taxon>fabids</taxon>
        <taxon>Fabales</taxon>
        <taxon>Fabaceae</taxon>
        <taxon>Papilionoideae</taxon>
        <taxon>50 kb inversion clade</taxon>
        <taxon>NPAAA clade</taxon>
        <taxon>Hologalegina</taxon>
        <taxon>IRL clade</taxon>
        <taxon>Trifolieae</taxon>
        <taxon>Medicago</taxon>
    </lineage>
</organism>
<keyword evidence="3" id="KW-1185">Reference proteome</keyword>
<evidence type="ECO:0000313" key="3">
    <source>
        <dbReference type="Proteomes" id="UP000002051"/>
    </source>
</evidence>
<dbReference type="EnsemblPlants" id="AES79628">
    <property type="protein sequence ID" value="AES79628"/>
    <property type="gene ID" value="MTR_7g070470"/>
</dbReference>
<dbReference type="EMBL" id="CM001223">
    <property type="protein sequence ID" value="AES79628.1"/>
    <property type="molecule type" value="Genomic_DNA"/>
</dbReference>
<reference evidence="1 3" key="1">
    <citation type="journal article" date="2011" name="Nature">
        <title>The Medicago genome provides insight into the evolution of rhizobial symbioses.</title>
        <authorList>
            <person name="Young N.D."/>
            <person name="Debelle F."/>
            <person name="Oldroyd G.E."/>
            <person name="Geurts R."/>
            <person name="Cannon S.B."/>
            <person name="Udvardi M.K."/>
            <person name="Benedito V.A."/>
            <person name="Mayer K.F."/>
            <person name="Gouzy J."/>
            <person name="Schoof H."/>
            <person name="Van de Peer Y."/>
            <person name="Proost S."/>
            <person name="Cook D.R."/>
            <person name="Meyers B.C."/>
            <person name="Spannagl M."/>
            <person name="Cheung F."/>
            <person name="De Mita S."/>
            <person name="Krishnakumar V."/>
            <person name="Gundlach H."/>
            <person name="Zhou S."/>
            <person name="Mudge J."/>
            <person name="Bharti A.K."/>
            <person name="Murray J.D."/>
            <person name="Naoumkina M.A."/>
            <person name="Rosen B."/>
            <person name="Silverstein K.A."/>
            <person name="Tang H."/>
            <person name="Rombauts S."/>
            <person name="Zhao P.X."/>
            <person name="Zhou P."/>
            <person name="Barbe V."/>
            <person name="Bardou P."/>
            <person name="Bechner M."/>
            <person name="Bellec A."/>
            <person name="Berger A."/>
            <person name="Berges H."/>
            <person name="Bidwell S."/>
            <person name="Bisseling T."/>
            <person name="Choisne N."/>
            <person name="Couloux A."/>
            <person name="Denny R."/>
            <person name="Deshpande S."/>
            <person name="Dai X."/>
            <person name="Doyle J.J."/>
            <person name="Dudez A.M."/>
            <person name="Farmer A.D."/>
            <person name="Fouteau S."/>
            <person name="Franken C."/>
            <person name="Gibelin C."/>
            <person name="Gish J."/>
            <person name="Goldstein S."/>
            <person name="Gonzalez A.J."/>
            <person name="Green P.J."/>
            <person name="Hallab A."/>
            <person name="Hartog M."/>
            <person name="Hua A."/>
            <person name="Humphray S.J."/>
            <person name="Jeong D.H."/>
            <person name="Jing Y."/>
            <person name="Jocker A."/>
            <person name="Kenton S.M."/>
            <person name="Kim D.J."/>
            <person name="Klee K."/>
            <person name="Lai H."/>
            <person name="Lang C."/>
            <person name="Lin S."/>
            <person name="Macmil S.L."/>
            <person name="Magdelenat G."/>
            <person name="Matthews L."/>
            <person name="McCorrison J."/>
            <person name="Monaghan E.L."/>
            <person name="Mun J.H."/>
            <person name="Najar F.Z."/>
            <person name="Nicholson C."/>
            <person name="Noirot C."/>
            <person name="O'Bleness M."/>
            <person name="Paule C.R."/>
            <person name="Poulain J."/>
            <person name="Prion F."/>
            <person name="Qin B."/>
            <person name="Qu C."/>
            <person name="Retzel E.F."/>
            <person name="Riddle C."/>
            <person name="Sallet E."/>
            <person name="Samain S."/>
            <person name="Samson N."/>
            <person name="Sanders I."/>
            <person name="Saurat O."/>
            <person name="Scarpelli C."/>
            <person name="Schiex T."/>
            <person name="Segurens B."/>
            <person name="Severin A.J."/>
            <person name="Sherrier D.J."/>
            <person name="Shi R."/>
            <person name="Sims S."/>
            <person name="Singer S.R."/>
            <person name="Sinharoy S."/>
            <person name="Sterck L."/>
            <person name="Viollet A."/>
            <person name="Wang B.B."/>
            <person name="Wang K."/>
            <person name="Wang M."/>
            <person name="Wang X."/>
            <person name="Warfsmann J."/>
            <person name="Weissenbach J."/>
            <person name="White D.D."/>
            <person name="White J.D."/>
            <person name="Wiley G.B."/>
            <person name="Wincker P."/>
            <person name="Xing Y."/>
            <person name="Yang L."/>
            <person name="Yao Z."/>
            <person name="Ying F."/>
            <person name="Zhai J."/>
            <person name="Zhou L."/>
            <person name="Zuber A."/>
            <person name="Denarie J."/>
            <person name="Dixon R.A."/>
            <person name="May G.D."/>
            <person name="Schwartz D.C."/>
            <person name="Rogers J."/>
            <person name="Quetier F."/>
            <person name="Town C.D."/>
            <person name="Roe B.A."/>
        </authorList>
    </citation>
    <scope>NUCLEOTIDE SEQUENCE [LARGE SCALE GENOMIC DNA]</scope>
    <source>
        <strain evidence="1">A17</strain>
        <strain evidence="2 3">cv. Jemalong A17</strain>
    </source>
</reference>
<sequence length="72" mass="8450">MLVCSSSLCDVVCLSCFSQVFDRFRLSYQLRSSADPINDFGVIHVANSETWLFRRFKYSHMCRHLYLAVLCY</sequence>
<evidence type="ECO:0000313" key="1">
    <source>
        <dbReference type="EMBL" id="AES79628.1"/>
    </source>
</evidence>
<dbReference type="AlphaFoldDB" id="G7KU46"/>
<dbReference type="HOGENOM" id="CLU_202096_0_0_1"/>
<protein>
    <submittedName>
        <fullName evidence="1 2">Uncharacterized protein</fullName>
    </submittedName>
</protein>
<dbReference type="Proteomes" id="UP000002051">
    <property type="component" value="Unassembled WGS sequence"/>
</dbReference>
<proteinExistence type="predicted"/>